<proteinExistence type="predicted"/>
<keyword evidence="1" id="KW-0472">Membrane</keyword>
<keyword evidence="1" id="KW-1133">Transmembrane helix</keyword>
<accession>A0AA38SAT1</accession>
<evidence type="ECO:0000256" key="1">
    <source>
        <dbReference type="SAM" id="Phobius"/>
    </source>
</evidence>
<reference evidence="2" key="1">
    <citation type="submission" date="2023-03" db="EMBL/GenBank/DDBJ databases">
        <title>Chromosome-scale reference genome and RAD-based genetic map of yellow starthistle (Centaurea solstitialis) reveal putative structural variation and QTLs associated with invader traits.</title>
        <authorList>
            <person name="Reatini B."/>
            <person name="Cang F.A."/>
            <person name="Jiang Q."/>
            <person name="Mckibben M.T.W."/>
            <person name="Barker M.S."/>
            <person name="Rieseberg L.H."/>
            <person name="Dlugosch K.M."/>
        </authorList>
    </citation>
    <scope>NUCLEOTIDE SEQUENCE</scope>
    <source>
        <strain evidence="2">CAN-66</strain>
        <tissue evidence="2">Leaf</tissue>
    </source>
</reference>
<name>A0AA38SAT1_9ASTR</name>
<protein>
    <submittedName>
        <fullName evidence="2">Uncharacterized protein</fullName>
    </submittedName>
</protein>
<feature type="transmembrane region" description="Helical" evidence="1">
    <location>
        <begin position="31"/>
        <end position="51"/>
    </location>
</feature>
<evidence type="ECO:0000313" key="2">
    <source>
        <dbReference type="EMBL" id="KAJ9538918.1"/>
    </source>
</evidence>
<evidence type="ECO:0000313" key="3">
    <source>
        <dbReference type="Proteomes" id="UP001172457"/>
    </source>
</evidence>
<dbReference type="EMBL" id="JARYMX010000008">
    <property type="protein sequence ID" value="KAJ9538918.1"/>
    <property type="molecule type" value="Genomic_DNA"/>
</dbReference>
<comment type="caution">
    <text evidence="2">The sequence shown here is derived from an EMBL/GenBank/DDBJ whole genome shotgun (WGS) entry which is preliminary data.</text>
</comment>
<keyword evidence="1" id="KW-0812">Transmembrane</keyword>
<keyword evidence="3" id="KW-1185">Reference proteome</keyword>
<sequence length="96" mass="10426">MSTFFKRLGKAAPIAFSHAFRGQSQSTSTHFRFPIGAIAAVSGGISYFYYFSEPNLSSGKKQEKIKASSTLLLCILHEVIDATSFGGEDAKNITKD</sequence>
<organism evidence="2 3">
    <name type="scientific">Centaurea solstitialis</name>
    <name type="common">yellow star-thistle</name>
    <dbReference type="NCBI Taxonomy" id="347529"/>
    <lineage>
        <taxon>Eukaryota</taxon>
        <taxon>Viridiplantae</taxon>
        <taxon>Streptophyta</taxon>
        <taxon>Embryophyta</taxon>
        <taxon>Tracheophyta</taxon>
        <taxon>Spermatophyta</taxon>
        <taxon>Magnoliopsida</taxon>
        <taxon>eudicotyledons</taxon>
        <taxon>Gunneridae</taxon>
        <taxon>Pentapetalae</taxon>
        <taxon>asterids</taxon>
        <taxon>campanulids</taxon>
        <taxon>Asterales</taxon>
        <taxon>Asteraceae</taxon>
        <taxon>Carduoideae</taxon>
        <taxon>Cardueae</taxon>
        <taxon>Centaureinae</taxon>
        <taxon>Centaurea</taxon>
    </lineage>
</organism>
<gene>
    <name evidence="2" type="ORF">OSB04_031651</name>
</gene>
<dbReference type="Proteomes" id="UP001172457">
    <property type="component" value="Chromosome 8"/>
</dbReference>
<dbReference type="AlphaFoldDB" id="A0AA38SAT1"/>